<keyword evidence="2" id="KW-1185">Reference proteome</keyword>
<accession>A0ABW4EGC3</accession>
<comment type="caution">
    <text evidence="1">The sequence shown here is derived from an EMBL/GenBank/DDBJ whole genome shotgun (WGS) entry which is preliminary data.</text>
</comment>
<organism evidence="1 2">
    <name type="scientific">Lacimonas salitolerans</name>
    <dbReference type="NCBI Taxonomy" id="1323750"/>
    <lineage>
        <taxon>Bacteria</taxon>
        <taxon>Pseudomonadati</taxon>
        <taxon>Pseudomonadota</taxon>
        <taxon>Alphaproteobacteria</taxon>
        <taxon>Rhodobacterales</taxon>
        <taxon>Paracoccaceae</taxon>
        <taxon>Lacimonas</taxon>
    </lineage>
</organism>
<reference evidence="2" key="1">
    <citation type="journal article" date="2019" name="Int. J. Syst. Evol. Microbiol.">
        <title>The Global Catalogue of Microorganisms (GCM) 10K type strain sequencing project: providing services to taxonomists for standard genome sequencing and annotation.</title>
        <authorList>
            <consortium name="The Broad Institute Genomics Platform"/>
            <consortium name="The Broad Institute Genome Sequencing Center for Infectious Disease"/>
            <person name="Wu L."/>
            <person name="Ma J."/>
        </authorList>
    </citation>
    <scope>NUCLEOTIDE SEQUENCE [LARGE SCALE GENOMIC DNA]</scope>
    <source>
        <strain evidence="2">CGMCC 1.12477</strain>
    </source>
</reference>
<dbReference type="Gene3D" id="3.30.2270.10">
    <property type="entry name" value="Folate-binding superfamily"/>
    <property type="match status" value="1"/>
</dbReference>
<dbReference type="Proteomes" id="UP001597186">
    <property type="component" value="Unassembled WGS sequence"/>
</dbReference>
<evidence type="ECO:0000313" key="1">
    <source>
        <dbReference type="EMBL" id="MFD1508939.1"/>
    </source>
</evidence>
<gene>
    <name evidence="1" type="ORF">ACFTOW_05950</name>
</gene>
<dbReference type="Pfam" id="PF04267">
    <property type="entry name" value="SoxD"/>
    <property type="match status" value="1"/>
</dbReference>
<sequence>MRMPCPICGSRDIREFDYMGHAQALDRPAPDAGDVVWDDYLHNRDNPAGPTRDLWFHGQGCGAWLVVARDTVTHEVFGAELARDVKRGAA</sequence>
<evidence type="ECO:0000313" key="2">
    <source>
        <dbReference type="Proteomes" id="UP001597186"/>
    </source>
</evidence>
<dbReference type="EMBL" id="JBHUDD010000041">
    <property type="protein sequence ID" value="MFD1508939.1"/>
    <property type="molecule type" value="Genomic_DNA"/>
</dbReference>
<dbReference type="RefSeq" id="WP_379914053.1">
    <property type="nucleotide sequence ID" value="NZ_JBHUDD010000041.1"/>
</dbReference>
<dbReference type="InterPro" id="IPR006279">
    <property type="entry name" value="SoxD"/>
</dbReference>
<dbReference type="InterPro" id="IPR038561">
    <property type="entry name" value="SoxD_sf"/>
</dbReference>
<proteinExistence type="predicted"/>
<name>A0ABW4EGC3_9RHOB</name>
<protein>
    <submittedName>
        <fullName evidence="1">Sarcosine oxidase subunit delta</fullName>
    </submittedName>
</protein>